<dbReference type="EMBL" id="UINC01135669">
    <property type="protein sequence ID" value="SVD19957.1"/>
    <property type="molecule type" value="Genomic_DNA"/>
</dbReference>
<accession>A0A382TEP9</accession>
<reference evidence="1" key="1">
    <citation type="submission" date="2018-05" db="EMBL/GenBank/DDBJ databases">
        <authorList>
            <person name="Lanie J.A."/>
            <person name="Ng W.-L."/>
            <person name="Kazmierczak K.M."/>
            <person name="Andrzejewski T.M."/>
            <person name="Davidsen T.M."/>
            <person name="Wayne K.J."/>
            <person name="Tettelin H."/>
            <person name="Glass J.I."/>
            <person name="Rusch D."/>
            <person name="Podicherti R."/>
            <person name="Tsui H.-C.T."/>
            <person name="Winkler M.E."/>
        </authorList>
    </citation>
    <scope>NUCLEOTIDE SEQUENCE</scope>
</reference>
<feature type="non-terminal residue" evidence="1">
    <location>
        <position position="191"/>
    </location>
</feature>
<protein>
    <submittedName>
        <fullName evidence="1">Uncharacterized protein</fullName>
    </submittedName>
</protein>
<organism evidence="1">
    <name type="scientific">marine metagenome</name>
    <dbReference type="NCBI Taxonomy" id="408172"/>
    <lineage>
        <taxon>unclassified sequences</taxon>
        <taxon>metagenomes</taxon>
        <taxon>ecological metagenomes</taxon>
    </lineage>
</organism>
<proteinExistence type="predicted"/>
<evidence type="ECO:0000313" key="1">
    <source>
        <dbReference type="EMBL" id="SVD19957.1"/>
    </source>
</evidence>
<name>A0A382TEP9_9ZZZZ</name>
<sequence length="191" mass="21283">MNDSLRDAYERVSVKNVLFYMRNVRTRMPFKYGVATLTSVPILHTEMTIENANGTAGIGVAADILPPKWFDKDPAKDYIDNVNDLLFVARSAADAYTEFSRAPRAMFDIWRDGYGATLAAGDSRELNHLTSSHGSTLMERALIDAIGRLRGQSYHEMLQENTLGIRFESLHNELQGVTPDDVITSPPLTGM</sequence>
<dbReference type="AlphaFoldDB" id="A0A382TEP9"/>
<gene>
    <name evidence="1" type="ORF">METZ01_LOCUS372811</name>
</gene>